<protein>
    <submittedName>
        <fullName evidence="1">Uncharacterized protein</fullName>
    </submittedName>
</protein>
<dbReference type="Proteomes" id="UP000199120">
    <property type="component" value="Unassembled WGS sequence"/>
</dbReference>
<evidence type="ECO:0000313" key="2">
    <source>
        <dbReference type="Proteomes" id="UP000199120"/>
    </source>
</evidence>
<keyword evidence="2" id="KW-1185">Reference proteome</keyword>
<organism evidence="1 2">
    <name type="scientific">Paraburkholderia caballeronis</name>
    <dbReference type="NCBI Taxonomy" id="416943"/>
    <lineage>
        <taxon>Bacteria</taxon>
        <taxon>Pseudomonadati</taxon>
        <taxon>Pseudomonadota</taxon>
        <taxon>Betaproteobacteria</taxon>
        <taxon>Burkholderiales</taxon>
        <taxon>Burkholderiaceae</taxon>
        <taxon>Paraburkholderia</taxon>
    </lineage>
</organism>
<name>A0A1H7VVK9_9BURK</name>
<reference evidence="2" key="1">
    <citation type="submission" date="2016-10" db="EMBL/GenBank/DDBJ databases">
        <authorList>
            <person name="Varghese N."/>
            <person name="Submissions S."/>
        </authorList>
    </citation>
    <scope>NUCLEOTIDE SEQUENCE [LARGE SCALE GENOMIC DNA]</scope>
    <source>
        <strain evidence="2">LMG 26416</strain>
    </source>
</reference>
<dbReference type="EMBL" id="FOAJ01000028">
    <property type="protein sequence ID" value="SEM13276.1"/>
    <property type="molecule type" value="Genomic_DNA"/>
</dbReference>
<evidence type="ECO:0000313" key="1">
    <source>
        <dbReference type="EMBL" id="SEM13276.1"/>
    </source>
</evidence>
<dbReference type="AlphaFoldDB" id="A0A1H7VVK9"/>
<proteinExistence type="predicted"/>
<accession>A0A1H7VVK9</accession>
<gene>
    <name evidence="1" type="ORF">SAMN05192542_1288</name>
</gene>
<sequence length="40" mass="4810">MAMHDGSRYDLTLSLAHQDRYPEVEVFIIFTQDDFPFRTF</sequence>